<dbReference type="SUPFAM" id="SSF51338">
    <property type="entry name" value="Composite domain of metallo-dependent hydrolases"/>
    <property type="match status" value="1"/>
</dbReference>
<gene>
    <name evidence="1" type="ORF">A3G60_03745</name>
</gene>
<dbReference type="InterPro" id="IPR050378">
    <property type="entry name" value="Metallo-dep_Hydrolases_sf"/>
</dbReference>
<dbReference type="PANTHER" id="PTHR11647:SF1">
    <property type="entry name" value="COLLAPSIN RESPONSE MEDIATOR PROTEIN"/>
    <property type="match status" value="1"/>
</dbReference>
<dbReference type="PANTHER" id="PTHR11647">
    <property type="entry name" value="HYDRANTOINASE/DIHYDROPYRIMIDINASE FAMILY MEMBER"/>
    <property type="match status" value="1"/>
</dbReference>
<reference evidence="1 2" key="1">
    <citation type="journal article" date="2016" name="Nat. Commun.">
        <title>Thousands of microbial genomes shed light on interconnected biogeochemical processes in an aquifer system.</title>
        <authorList>
            <person name="Anantharaman K."/>
            <person name="Brown C.T."/>
            <person name="Hug L.A."/>
            <person name="Sharon I."/>
            <person name="Castelle C.J."/>
            <person name="Probst A.J."/>
            <person name="Thomas B.C."/>
            <person name="Singh A."/>
            <person name="Wilkins M.J."/>
            <person name="Karaoz U."/>
            <person name="Brodie E.L."/>
            <person name="Williams K.H."/>
            <person name="Hubbard S.S."/>
            <person name="Banfield J.F."/>
        </authorList>
    </citation>
    <scope>NUCLEOTIDE SEQUENCE [LARGE SCALE GENOMIC DNA]</scope>
</reference>
<accession>A0A1G2H673</accession>
<dbReference type="GO" id="GO:0016812">
    <property type="term" value="F:hydrolase activity, acting on carbon-nitrogen (but not peptide) bonds, in cyclic amides"/>
    <property type="evidence" value="ECO:0007669"/>
    <property type="project" value="TreeGrafter"/>
</dbReference>
<dbReference type="Gene3D" id="3.20.20.140">
    <property type="entry name" value="Metal-dependent hydrolases"/>
    <property type="match status" value="1"/>
</dbReference>
<dbReference type="AlphaFoldDB" id="A0A1G2H673"/>
<protein>
    <submittedName>
        <fullName evidence="1">Uncharacterized protein</fullName>
    </submittedName>
</protein>
<comment type="caution">
    <text evidence="1">The sequence shown here is derived from an EMBL/GenBank/DDBJ whole genome shotgun (WGS) entry which is preliminary data.</text>
</comment>
<dbReference type="GO" id="GO:0005829">
    <property type="term" value="C:cytosol"/>
    <property type="evidence" value="ECO:0007669"/>
    <property type="project" value="TreeGrafter"/>
</dbReference>
<dbReference type="Proteomes" id="UP000178996">
    <property type="component" value="Unassembled WGS sequence"/>
</dbReference>
<dbReference type="SUPFAM" id="SSF51556">
    <property type="entry name" value="Metallo-dependent hydrolases"/>
    <property type="match status" value="1"/>
</dbReference>
<evidence type="ECO:0000313" key="2">
    <source>
        <dbReference type="Proteomes" id="UP000178996"/>
    </source>
</evidence>
<sequence>MANYTYLIRGGTIIDGSGFPRAKGDLGISGEYIKTVGGTEKGNAAEVIDATGKYLIPGIVDITNHSDTHWTLFTYPEQCNLLAQGITTIIGGACGASIAPLVETRAIQSIKKWTDISRANINWQSVSELFDELERHPLGVNFGMFVGYSTLRGNITDDALQELTRAELESVKLILTRSLDEGALGLSFGLASLGNSLALQDEVIALARVVADAGKVVTVHLRNEGSRLLPSIVEALRIARATGVPVHI</sequence>
<name>A0A1G2H673_9BACT</name>
<proteinExistence type="predicted"/>
<organism evidence="1 2">
    <name type="scientific">Candidatus Ryanbacteria bacterium RIFCSPLOWO2_12_FULL_47_9c</name>
    <dbReference type="NCBI Taxonomy" id="1802131"/>
    <lineage>
        <taxon>Bacteria</taxon>
        <taxon>Candidatus Ryaniibacteriota</taxon>
    </lineage>
</organism>
<evidence type="ECO:0000313" key="1">
    <source>
        <dbReference type="EMBL" id="OGZ57859.1"/>
    </source>
</evidence>
<dbReference type="EMBL" id="MHOB01000014">
    <property type="protein sequence ID" value="OGZ57859.1"/>
    <property type="molecule type" value="Genomic_DNA"/>
</dbReference>
<dbReference type="InterPro" id="IPR011059">
    <property type="entry name" value="Metal-dep_hydrolase_composite"/>
</dbReference>
<dbReference type="InterPro" id="IPR032466">
    <property type="entry name" value="Metal_Hydrolase"/>
</dbReference>